<organism evidence="2 3">
    <name type="scientific">Pseudolactococcus laudensis</name>
    <dbReference type="NCBI Taxonomy" id="1494461"/>
    <lineage>
        <taxon>Bacteria</taxon>
        <taxon>Bacillati</taxon>
        <taxon>Bacillota</taxon>
        <taxon>Bacilli</taxon>
        <taxon>Lactobacillales</taxon>
        <taxon>Streptococcaceae</taxon>
        <taxon>Pseudolactococcus</taxon>
    </lineage>
</organism>
<feature type="domain" description="YgjP-like metallopeptidase" evidence="1">
    <location>
        <begin position="22"/>
        <end position="228"/>
    </location>
</feature>
<dbReference type="InterPro" id="IPR002725">
    <property type="entry name" value="YgjP-like_metallopeptidase"/>
</dbReference>
<dbReference type="AlphaFoldDB" id="A0A7V8N0S6"/>
<accession>A0A7V8N0S6</accession>
<dbReference type="GeneID" id="303194975"/>
<proteinExistence type="predicted"/>
<dbReference type="PANTHER" id="PTHR30399:SF1">
    <property type="entry name" value="UTP PYROPHOSPHATASE"/>
    <property type="match status" value="1"/>
</dbReference>
<gene>
    <name evidence="2" type="ORF">HZR21_05530</name>
</gene>
<keyword evidence="3" id="KW-1185">Reference proteome</keyword>
<dbReference type="CDD" id="cd07344">
    <property type="entry name" value="M48_yhfN_like"/>
    <property type="match status" value="1"/>
</dbReference>
<evidence type="ECO:0000313" key="3">
    <source>
        <dbReference type="Proteomes" id="UP000530186"/>
    </source>
</evidence>
<dbReference type="InterPro" id="IPR053136">
    <property type="entry name" value="UTP_pyrophosphatase-like"/>
</dbReference>
<sequence>MISQEVIGGIPIEIIKKKNLKNLYIRVNPPEGEVTVSSPIDYPDEEIKLFVLKKIPEITKVKDRMQSQVRQSKREFVSGESHYLWGKLYRLQVISEGNKYEVVKNHNKIIFYVPNTSTVESRERAFNEWYRKELNRVLNGLIIKCEQKTNLSANEYKIKNMRTKWGTCNIDSRRIWINLQLAKKPVECLEYVLIHEMVHLLEKNHTNRFHALVEQFYPTWRVAKKVLSDMPLDYIGKDEEKLHELQNNY</sequence>
<protein>
    <submittedName>
        <fullName evidence="2">M48 family metallopeptidase</fullName>
    </submittedName>
</protein>
<reference evidence="2 3" key="1">
    <citation type="submission" date="2020-07" db="EMBL/GenBank/DDBJ databases">
        <authorList>
            <person name="Hilgarth M."/>
            <person name="Werum V."/>
            <person name="Vogel R.F."/>
        </authorList>
    </citation>
    <scope>NUCLEOTIDE SEQUENCE [LARGE SCALE GENOMIC DNA]</scope>
    <source>
        <strain evidence="2 3">DSM 28961</strain>
    </source>
</reference>
<comment type="caution">
    <text evidence="2">The sequence shown here is derived from an EMBL/GenBank/DDBJ whole genome shotgun (WGS) entry which is preliminary data.</text>
</comment>
<dbReference type="PANTHER" id="PTHR30399">
    <property type="entry name" value="UNCHARACTERIZED PROTEIN YGJP"/>
    <property type="match status" value="1"/>
</dbReference>
<name>A0A7V8N0S6_9LACT</name>
<dbReference type="Gene3D" id="3.30.2010.10">
    <property type="entry name" value="Metalloproteases ('zincins'), catalytic domain"/>
    <property type="match status" value="1"/>
</dbReference>
<dbReference type="EMBL" id="JACBNY010000007">
    <property type="protein sequence ID" value="MBA0016609.1"/>
    <property type="molecule type" value="Genomic_DNA"/>
</dbReference>
<dbReference type="RefSeq" id="WP_180746802.1">
    <property type="nucleotide sequence ID" value="NZ_CBCRWQ010000008.1"/>
</dbReference>
<dbReference type="Proteomes" id="UP000530186">
    <property type="component" value="Unassembled WGS sequence"/>
</dbReference>
<evidence type="ECO:0000313" key="2">
    <source>
        <dbReference type="EMBL" id="MBA0016609.1"/>
    </source>
</evidence>
<dbReference type="Pfam" id="PF01863">
    <property type="entry name" value="YgjP-like"/>
    <property type="match status" value="1"/>
</dbReference>
<evidence type="ECO:0000259" key="1">
    <source>
        <dbReference type="Pfam" id="PF01863"/>
    </source>
</evidence>